<dbReference type="SMART" id="SM00192">
    <property type="entry name" value="LDLa"/>
    <property type="match status" value="1"/>
</dbReference>
<evidence type="ECO:0000256" key="4">
    <source>
        <dbReference type="ARBA" id="ARBA00022729"/>
    </source>
</evidence>
<dbReference type="Gene3D" id="4.10.75.10">
    <property type="entry name" value="Elafin-like"/>
    <property type="match status" value="1"/>
</dbReference>
<sequence>MACRDRVTMIAYVLLLVVAFSTVDAMDFFSNFDGMFDDPFMLMFQNRSTCGRRTVASTMTGPTTQAGDGTEHEVVAGEYPWQVALYNGEMKLCSAVLIHEQWLLTAASCIPYLKEPYTVIAGAISLLHSDDDTGNDDGSQHTQRRMTSEIYIHPGYDARRMESDIALVKVMIPFELNDNVNVICLPNPKMHRDFRPGSKTGIAGWGHLPPVTERPGMCPKPTGDILNECDVEMCETDAECSEGEKCCRNGCDVMTCMEASPPGPGPRPGALMGGVIPLINHTMCNQTMMGAIPKGVICAGPTPMKHEGGGKEMMEEGGIVALLKWKREMREMEQRNGDDTDDDDRNVLFRGVDLVQTMSLIVKRIEGSDGSADAYGRRQSGVWSIGMTGEVMRSRTVSDGDDDGDDGMEDGWMKEGMEGEVDDVEGAWMGDGMEGGMEDKMKEDVRATKEKMMMTMMKKNCRGDLGSPLVAELEGRSYLLGVTTLPRGCLFGASPGLFTHVFNLHEWIRPIFNRKEPKRKRTMCTAGEFSCGDGWCIPEEYRCDGKKDCKLGTDEGQFCKGAMKGFNIYLDQHLNRSTVARPFPVTSFSQCAQACLMEPYLCPGFDVILLPTEADSPPIVSKPSTDDGGDYDDDDGDDDVDDGTKDVPYDVEDERGDKMPMMMDGMTIMCLLANSTSSVVGNKGKDISISRLNKAMMGKMPLAKPVYLHFKLPRHAPLAALFSPIMNLYLPTGLIVSPSYILGHDLAALLEDKSMALRFIKKLLMEDLVQTSCIFCFMSHPRWGAVREMEERVKMMREEAKNVLGVMMDEEGAGGGDGGMEGYVMRVREMKMQMRQMARNFTRVMNGMQADCDVMDIKRGLMMRIRRMMGNASCDMMGEDGDMVDGELREMEGGEDKEKPDSVMAVVMEMMEELGEVMPDLLMENMYPERDGMMTMMEMGLGVKMMMGRGSMMGDSWGMLGNGDVMSSFLTEKVETMMGMDPEDLAQNVNTSKLVTMMTREVVMIGHALATERCNQGNMTSGDAQEGWTPAMDADMDADDMPEANTFDTMRMKELGMRAKVGHQKWSIALSPRQVNTVNFRVLDVRGPMRGGGNIGKGFGMVVARGLGGVPMATDMIVSHVIRKMAITDQKMMDRDWGSREDMDGMSDGMGSPMTEEERGAMDWDRSTEDADTAAMGGVLPGNIDEDIFWKVVESLTEMTITSEMDRGSDLTHLIEAIWNGDIGKEAFIHGVGPSVFHRLYARVMMQQKMLDAPGRAYRLGDLHRGKSFDVYGSLVDVEQYTTNESDHGILMEYKAGWSCNQKNNKNMRVLTSPNFPRAYPSNARCNSFISAPPGHVVVLFVMRFKLQWSPYCLQDSLTVYDETTPQNWVKLGQGPFCGTTVPHIFRSSGQNLLVKFVSDVYHVGSTDKGFKIIYAFQPVARAMADQEAGPSSSSSEPEMTRTDAQTNMKVMRDKLMCMQISLGVISGVLFLVVVVGLVWIHSHSKTRREKAKEVYDTKF</sequence>
<dbReference type="InterPro" id="IPR023415">
    <property type="entry name" value="LDLR_class-A_CS"/>
</dbReference>
<feature type="region of interest" description="Disordered" evidence="11">
    <location>
        <begin position="616"/>
        <end position="656"/>
    </location>
</feature>
<dbReference type="CDD" id="cd00041">
    <property type="entry name" value="CUB"/>
    <property type="match status" value="1"/>
</dbReference>
<dbReference type="InterPro" id="IPR036055">
    <property type="entry name" value="LDL_receptor-like_sf"/>
</dbReference>
<keyword evidence="6 10" id="KW-1015">Disulfide bond</keyword>
<dbReference type="Gene3D" id="4.10.400.10">
    <property type="entry name" value="Low-density Lipoprotein Receptor"/>
    <property type="match status" value="1"/>
</dbReference>
<evidence type="ECO:0000256" key="9">
    <source>
        <dbReference type="ARBA" id="ARBA00072704"/>
    </source>
</evidence>
<evidence type="ECO:0000256" key="7">
    <source>
        <dbReference type="ARBA" id="ARBA00024195"/>
    </source>
</evidence>
<dbReference type="SUPFAM" id="SSF50494">
    <property type="entry name" value="Trypsin-like serine proteases"/>
    <property type="match status" value="2"/>
</dbReference>
<dbReference type="SMART" id="SM00217">
    <property type="entry name" value="WAP"/>
    <property type="match status" value="1"/>
</dbReference>
<dbReference type="PROSITE" id="PS50240">
    <property type="entry name" value="TRYPSIN_DOM"/>
    <property type="match status" value="1"/>
</dbReference>
<dbReference type="PROSITE" id="PS01209">
    <property type="entry name" value="LDLRA_1"/>
    <property type="match status" value="1"/>
</dbReference>
<keyword evidence="4 13" id="KW-0732">Signal</keyword>
<evidence type="ECO:0000256" key="10">
    <source>
        <dbReference type="PROSITE-ProRule" id="PRU00124"/>
    </source>
</evidence>
<evidence type="ECO:0000256" key="6">
    <source>
        <dbReference type="ARBA" id="ARBA00023157"/>
    </source>
</evidence>
<dbReference type="GO" id="GO:0005615">
    <property type="term" value="C:extracellular space"/>
    <property type="evidence" value="ECO:0000318"/>
    <property type="project" value="GO_Central"/>
</dbReference>
<keyword evidence="5" id="KW-0722">Serine protease inhibitor</keyword>
<dbReference type="KEGG" id="spu:586735"/>
<name>A0A7M7PSE9_STRPU</name>
<dbReference type="InterPro" id="IPR000859">
    <property type="entry name" value="CUB_dom"/>
</dbReference>
<organism evidence="17 18">
    <name type="scientific">Strongylocentrotus purpuratus</name>
    <name type="common">Purple sea urchin</name>
    <dbReference type="NCBI Taxonomy" id="7668"/>
    <lineage>
        <taxon>Eukaryota</taxon>
        <taxon>Metazoa</taxon>
        <taxon>Echinodermata</taxon>
        <taxon>Eleutherozoa</taxon>
        <taxon>Echinozoa</taxon>
        <taxon>Echinoidea</taxon>
        <taxon>Euechinoidea</taxon>
        <taxon>Echinacea</taxon>
        <taxon>Camarodonta</taxon>
        <taxon>Echinidea</taxon>
        <taxon>Strongylocentrotidae</taxon>
        <taxon>Strongylocentrotus</taxon>
    </lineage>
</organism>
<keyword evidence="12" id="KW-1133">Transmembrane helix</keyword>
<dbReference type="InterPro" id="IPR002172">
    <property type="entry name" value="LDrepeatLR_classA_rpt"/>
</dbReference>
<feature type="domain" description="CUB" evidence="14">
    <location>
        <begin position="1300"/>
        <end position="1418"/>
    </location>
</feature>
<feature type="compositionally biased region" description="Acidic residues" evidence="11">
    <location>
        <begin position="627"/>
        <end position="641"/>
    </location>
</feature>
<protein>
    <recommendedName>
        <fullName evidence="9">WAP four-disulfide core domain protein 1</fullName>
    </recommendedName>
</protein>
<dbReference type="PANTHER" id="PTHR24256">
    <property type="entry name" value="TRYPTASE-RELATED"/>
    <property type="match status" value="1"/>
</dbReference>
<comment type="function">
    <text evidence="8">Has growth inhibitory activity.</text>
</comment>
<dbReference type="CDD" id="cd00112">
    <property type="entry name" value="LDLa"/>
    <property type="match status" value="1"/>
</dbReference>
<keyword evidence="12" id="KW-0812">Transmembrane</keyword>
<dbReference type="OMA" id="CAGPTPM"/>
<dbReference type="InterPro" id="IPR043504">
    <property type="entry name" value="Peptidase_S1_PA_chymotrypsin"/>
</dbReference>
<keyword evidence="18" id="KW-1185">Reference proteome</keyword>
<dbReference type="InterPro" id="IPR008197">
    <property type="entry name" value="WAP_dom"/>
</dbReference>
<dbReference type="CDD" id="cd00199">
    <property type="entry name" value="WAP"/>
    <property type="match status" value="1"/>
</dbReference>
<dbReference type="SUPFAM" id="SSF57424">
    <property type="entry name" value="LDL receptor-like module"/>
    <property type="match status" value="1"/>
</dbReference>
<dbReference type="RefSeq" id="XP_030853761.1">
    <property type="nucleotide sequence ID" value="XM_030997901.1"/>
</dbReference>
<reference evidence="18" key="1">
    <citation type="submission" date="2015-02" db="EMBL/GenBank/DDBJ databases">
        <title>Genome sequencing for Strongylocentrotus purpuratus.</title>
        <authorList>
            <person name="Murali S."/>
            <person name="Liu Y."/>
            <person name="Vee V."/>
            <person name="English A."/>
            <person name="Wang M."/>
            <person name="Skinner E."/>
            <person name="Han Y."/>
            <person name="Muzny D.M."/>
            <person name="Worley K.C."/>
            <person name="Gibbs R.A."/>
        </authorList>
    </citation>
    <scope>NUCLEOTIDE SEQUENCE</scope>
</reference>
<feature type="signal peptide" evidence="13">
    <location>
        <begin position="1"/>
        <end position="25"/>
    </location>
</feature>
<proteinExistence type="inferred from homology"/>
<comment type="subcellular location">
    <subcellularLocation>
        <location evidence="1">Secreted</location>
    </subcellularLocation>
</comment>
<evidence type="ECO:0000256" key="12">
    <source>
        <dbReference type="SAM" id="Phobius"/>
    </source>
</evidence>
<dbReference type="EnsemblMetazoa" id="XM_030997901">
    <property type="protein sequence ID" value="XP_030853761"/>
    <property type="gene ID" value="LOC586735"/>
</dbReference>
<dbReference type="SMART" id="SM00042">
    <property type="entry name" value="CUB"/>
    <property type="match status" value="1"/>
</dbReference>
<keyword evidence="12" id="KW-0472">Membrane</keyword>
<dbReference type="InterPro" id="IPR051487">
    <property type="entry name" value="Ser/Thr_Proteases_Immune/Dev"/>
</dbReference>
<dbReference type="InterPro" id="IPR009003">
    <property type="entry name" value="Peptidase_S1_PA"/>
</dbReference>
<accession>A0A7M7PSE9</accession>
<evidence type="ECO:0000259" key="15">
    <source>
        <dbReference type="PROSITE" id="PS50240"/>
    </source>
</evidence>
<feature type="domain" description="WAP" evidence="16">
    <location>
        <begin position="211"/>
        <end position="260"/>
    </location>
</feature>
<dbReference type="PROSITE" id="PS51390">
    <property type="entry name" value="WAP"/>
    <property type="match status" value="1"/>
</dbReference>
<dbReference type="InterPro" id="IPR001254">
    <property type="entry name" value="Trypsin_dom"/>
</dbReference>
<dbReference type="GO" id="GO:0004252">
    <property type="term" value="F:serine-type endopeptidase activity"/>
    <property type="evidence" value="ECO:0000318"/>
    <property type="project" value="GO_Central"/>
</dbReference>
<evidence type="ECO:0000256" key="5">
    <source>
        <dbReference type="ARBA" id="ARBA00022900"/>
    </source>
</evidence>
<dbReference type="PROSITE" id="PS50068">
    <property type="entry name" value="LDLRA_2"/>
    <property type="match status" value="1"/>
</dbReference>
<dbReference type="FunFam" id="4.10.75.10:FF:000003">
    <property type="entry name" value="WAP four-disulfide core domain protein 1"/>
    <property type="match status" value="1"/>
</dbReference>
<dbReference type="OrthoDB" id="6060011at2759"/>
<dbReference type="Gene3D" id="2.40.10.10">
    <property type="entry name" value="Trypsin-like serine proteases"/>
    <property type="match status" value="2"/>
</dbReference>
<evidence type="ECO:0000256" key="8">
    <source>
        <dbReference type="ARBA" id="ARBA00056452"/>
    </source>
</evidence>
<dbReference type="Pfam" id="PF00057">
    <property type="entry name" value="Ldl_recept_a"/>
    <property type="match status" value="1"/>
</dbReference>
<evidence type="ECO:0000313" key="17">
    <source>
        <dbReference type="EnsemblMetazoa" id="XP_030853761"/>
    </source>
</evidence>
<evidence type="ECO:0000256" key="13">
    <source>
        <dbReference type="SAM" id="SignalP"/>
    </source>
</evidence>
<dbReference type="GeneID" id="586735"/>
<dbReference type="InterPro" id="IPR035914">
    <property type="entry name" value="Sperma_CUB_dom_sf"/>
</dbReference>
<comment type="caution">
    <text evidence="10">Lacks conserved residue(s) required for the propagation of feature annotation.</text>
</comment>
<dbReference type="Pfam" id="PF00089">
    <property type="entry name" value="Trypsin"/>
    <property type="match status" value="2"/>
</dbReference>
<evidence type="ECO:0000313" key="18">
    <source>
        <dbReference type="Proteomes" id="UP000007110"/>
    </source>
</evidence>
<dbReference type="FunFam" id="2.40.10.10:FF:000068">
    <property type="entry name" value="transmembrane protease serine 2"/>
    <property type="match status" value="1"/>
</dbReference>
<evidence type="ECO:0000259" key="14">
    <source>
        <dbReference type="PROSITE" id="PS01180"/>
    </source>
</evidence>
<evidence type="ECO:0000256" key="3">
    <source>
        <dbReference type="ARBA" id="ARBA00022690"/>
    </source>
</evidence>
<keyword evidence="3" id="KW-0646">Protease inhibitor</keyword>
<comment type="similarity">
    <text evidence="7">Belongs to the peptidase S1 family. CLIP subfamily.</text>
</comment>
<dbReference type="PROSITE" id="PS01180">
    <property type="entry name" value="CUB"/>
    <property type="match status" value="1"/>
</dbReference>
<dbReference type="Proteomes" id="UP000007110">
    <property type="component" value="Unassembled WGS sequence"/>
</dbReference>
<evidence type="ECO:0000256" key="1">
    <source>
        <dbReference type="ARBA" id="ARBA00004613"/>
    </source>
</evidence>
<keyword evidence="2" id="KW-0964">Secreted</keyword>
<feature type="disulfide bond" evidence="10">
    <location>
        <begin position="531"/>
        <end position="549"/>
    </location>
</feature>
<dbReference type="FunFam" id="2.60.120.290:FF:000068">
    <property type="entry name" value="Metalloendopeptidase"/>
    <property type="match status" value="1"/>
</dbReference>
<dbReference type="SMART" id="SM00020">
    <property type="entry name" value="Tryp_SPc"/>
    <property type="match status" value="1"/>
</dbReference>
<feature type="transmembrane region" description="Helical" evidence="12">
    <location>
        <begin position="1461"/>
        <end position="1481"/>
    </location>
</feature>
<dbReference type="Pfam" id="PF00431">
    <property type="entry name" value="CUB"/>
    <property type="match status" value="1"/>
</dbReference>
<dbReference type="SUPFAM" id="SSF49854">
    <property type="entry name" value="Spermadhesin, CUB domain"/>
    <property type="match status" value="1"/>
</dbReference>
<dbReference type="GO" id="GO:0004867">
    <property type="term" value="F:serine-type endopeptidase inhibitor activity"/>
    <property type="evidence" value="ECO:0007669"/>
    <property type="project" value="UniProtKB-KW"/>
</dbReference>
<dbReference type="InterPro" id="IPR036645">
    <property type="entry name" value="Elafin-like_sf"/>
</dbReference>
<feature type="domain" description="Peptidase S1" evidence="15">
    <location>
        <begin position="59"/>
        <end position="513"/>
    </location>
</feature>
<feature type="chain" id="PRO_5029913543" description="WAP four-disulfide core domain protein 1" evidence="13">
    <location>
        <begin position="26"/>
        <end position="1500"/>
    </location>
</feature>
<evidence type="ECO:0000259" key="16">
    <source>
        <dbReference type="PROSITE" id="PS51390"/>
    </source>
</evidence>
<reference evidence="17" key="2">
    <citation type="submission" date="2021-01" db="UniProtKB">
        <authorList>
            <consortium name="EnsemblMetazoa"/>
        </authorList>
    </citation>
    <scope>IDENTIFICATION</scope>
</reference>
<feature type="disulfide bond" evidence="10">
    <location>
        <begin position="524"/>
        <end position="536"/>
    </location>
</feature>
<dbReference type="InParanoid" id="A0A7M7PSE9"/>
<dbReference type="GO" id="GO:0006508">
    <property type="term" value="P:proteolysis"/>
    <property type="evidence" value="ECO:0000318"/>
    <property type="project" value="GO_Central"/>
</dbReference>
<dbReference type="SUPFAM" id="SSF57256">
    <property type="entry name" value="Elafin-like"/>
    <property type="match status" value="1"/>
</dbReference>
<dbReference type="Gene3D" id="2.60.120.290">
    <property type="entry name" value="Spermadhesin, CUB domain"/>
    <property type="match status" value="1"/>
</dbReference>
<evidence type="ECO:0000256" key="11">
    <source>
        <dbReference type="SAM" id="MobiDB-lite"/>
    </source>
</evidence>
<evidence type="ECO:0000256" key="2">
    <source>
        <dbReference type="ARBA" id="ARBA00022525"/>
    </source>
</evidence>